<protein>
    <submittedName>
        <fullName evidence="2">Uncharacterized protein</fullName>
    </submittedName>
</protein>
<reference evidence="2" key="2">
    <citation type="journal article" date="2011" name="Plant Physiol.">
        <title>Developing rice with high yield under phosphorus deficiency: Pup1 sequence to application.</title>
        <authorList>
            <person name="Chin J.H."/>
            <person name="Gamuyao R."/>
            <person name="Dalid C."/>
            <person name="Bustamam M."/>
            <person name="Prasetiyono J."/>
            <person name="Moeljopawiro S."/>
            <person name="Wissuwa M."/>
            <person name="Heuer S."/>
        </authorList>
    </citation>
    <scope>NUCLEOTIDE SEQUENCE</scope>
</reference>
<reference evidence="2" key="1">
    <citation type="journal article" date="2009" name="Plant Biotechnol. J.">
        <title>Comparative sequence analyses of the major quantitative trait locus phosphorus uptake 1 (Pup1) reveal a complex genetic structure.</title>
        <authorList>
            <person name="Heuer S."/>
            <person name="Lu X."/>
            <person name="Chin J.H."/>
            <person name="Pariasca-Tanaka J."/>
            <person name="Kanamori H."/>
            <person name="Matsumoto T."/>
            <person name="De Leon T."/>
            <person name="Ulat V.J."/>
            <person name="Ismail A.M."/>
            <person name="Yano M."/>
            <person name="Wissuwa M."/>
        </authorList>
    </citation>
    <scope>NUCLEOTIDE SEQUENCE</scope>
</reference>
<evidence type="ECO:0000313" key="2">
    <source>
        <dbReference type="EMBL" id="BAH80057.1"/>
    </source>
</evidence>
<evidence type="ECO:0000256" key="1">
    <source>
        <dbReference type="SAM" id="MobiDB-lite"/>
    </source>
</evidence>
<dbReference type="AlphaFoldDB" id="C5NNW8"/>
<dbReference type="EMBL" id="AB458444">
    <property type="protein sequence ID" value="BAH80057.1"/>
    <property type="molecule type" value="Genomic_DNA"/>
</dbReference>
<feature type="compositionally biased region" description="Basic residues" evidence="1">
    <location>
        <begin position="21"/>
        <end position="53"/>
    </location>
</feature>
<name>C5NNW8_ORYSI</name>
<accession>C5NNW8</accession>
<proteinExistence type="predicted"/>
<reference evidence="2" key="3">
    <citation type="journal article" date="2012" name="Nature">
        <title>The protein kinase Pstol1 from traditional rice confers tolerance of phosphorus deficiency.</title>
        <authorList>
            <person name="Gamuyao R."/>
            <person name="Chin J.H."/>
            <person name="Pariasca-Tanaka J."/>
            <person name="Pesaresi P."/>
            <person name="Catausan S."/>
            <person name="Dalid C."/>
            <person name="Slamet-Loedin I."/>
            <person name="Tecson-Mendoza E.M."/>
            <person name="Wissuwa M."/>
            <person name="Heuer S."/>
        </authorList>
    </citation>
    <scope>NUCLEOTIDE SEQUENCE</scope>
</reference>
<sequence length="134" mass="14701">MARRAATGGEGCTIAPEVMRRRSAARQRRDRRSTVGRRPKAARRSRRRPSAARRRPEDATPPLRRMTAPPSWDAIVASKPRGATALPPDGAAFLGCHRCPEAARLPLYRSRKAAVTPLCDAAAAAFPLRAVRKR</sequence>
<feature type="region of interest" description="Disordered" evidence="1">
    <location>
        <begin position="1"/>
        <end position="71"/>
    </location>
</feature>
<organism evidence="2">
    <name type="scientific">Oryza sativa subsp. indica</name>
    <name type="common">Rice</name>
    <dbReference type="NCBI Taxonomy" id="39946"/>
    <lineage>
        <taxon>Eukaryota</taxon>
        <taxon>Viridiplantae</taxon>
        <taxon>Streptophyta</taxon>
        <taxon>Embryophyta</taxon>
        <taxon>Tracheophyta</taxon>
        <taxon>Spermatophyta</taxon>
        <taxon>Magnoliopsida</taxon>
        <taxon>Liliopsida</taxon>
        <taxon>Poales</taxon>
        <taxon>Poaceae</taxon>
        <taxon>BOP clade</taxon>
        <taxon>Oryzoideae</taxon>
        <taxon>Oryzeae</taxon>
        <taxon>Oryzinae</taxon>
        <taxon>Oryza</taxon>
        <taxon>Oryza sativa</taxon>
    </lineage>
</organism>
<gene>
    <name evidence="2" type="primary">OsPupK68-1</name>
</gene>